<dbReference type="PROSITE" id="PS50296">
    <property type="entry name" value="SUI1"/>
    <property type="match status" value="1"/>
</dbReference>
<dbReference type="InterPro" id="IPR004521">
    <property type="entry name" value="Uncharacterised_CHP00451"/>
</dbReference>
<protein>
    <recommendedName>
        <fullName evidence="3">SUI1 domain-containing protein</fullName>
    </recommendedName>
</protein>
<dbReference type="InterPro" id="IPR001950">
    <property type="entry name" value="SUI1"/>
</dbReference>
<evidence type="ECO:0000256" key="1">
    <source>
        <dbReference type="ARBA" id="ARBA00022490"/>
    </source>
</evidence>
<dbReference type="Gene3D" id="3.30.780.10">
    <property type="entry name" value="SUI1-like domain"/>
    <property type="match status" value="1"/>
</dbReference>
<dbReference type="Pfam" id="PF01253">
    <property type="entry name" value="SUI1"/>
    <property type="match status" value="1"/>
</dbReference>
<evidence type="ECO:0000259" key="3">
    <source>
        <dbReference type="PROSITE" id="PS50296"/>
    </source>
</evidence>
<dbReference type="Pfam" id="PF26292">
    <property type="entry name" value="PUA_elF2D"/>
    <property type="match status" value="1"/>
</dbReference>
<dbReference type="PANTHER" id="PTHR12217">
    <property type="entry name" value="EUKARYOTIC TRANSLATION INITIATION FACTOR 2D"/>
    <property type="match status" value="1"/>
</dbReference>
<dbReference type="InterPro" id="IPR036877">
    <property type="entry name" value="SUI1_dom_sf"/>
</dbReference>
<dbReference type="Pfam" id="PF25304">
    <property type="entry name" value="WHD_eIF2D"/>
    <property type="match status" value="1"/>
</dbReference>
<dbReference type="AlphaFoldDB" id="A0A9W4TZT6"/>
<dbReference type="SUPFAM" id="SSF47592">
    <property type="entry name" value="SWIB/MDM2 domain"/>
    <property type="match status" value="1"/>
</dbReference>
<evidence type="ECO:0000313" key="5">
    <source>
        <dbReference type="Proteomes" id="UP001152885"/>
    </source>
</evidence>
<evidence type="ECO:0000256" key="2">
    <source>
        <dbReference type="SAM" id="MobiDB-lite"/>
    </source>
</evidence>
<dbReference type="InterPro" id="IPR039759">
    <property type="entry name" value="eIF2D_SUI1"/>
</dbReference>
<evidence type="ECO:0000313" key="4">
    <source>
        <dbReference type="EMBL" id="CAI5760080.1"/>
    </source>
</evidence>
<dbReference type="GO" id="GO:0003723">
    <property type="term" value="F:RNA binding"/>
    <property type="evidence" value="ECO:0007669"/>
    <property type="project" value="InterPro"/>
</dbReference>
<dbReference type="Pfam" id="PF17832">
    <property type="entry name" value="Pre-PUA"/>
    <property type="match status" value="1"/>
</dbReference>
<comment type="caution">
    <text evidence="4">The sequence shown here is derived from an EMBL/GenBank/DDBJ whole genome shotgun (WGS) entry which is preliminary data.</text>
</comment>
<organism evidence="4 5">
    <name type="scientific">Candida verbasci</name>
    <dbReference type="NCBI Taxonomy" id="1227364"/>
    <lineage>
        <taxon>Eukaryota</taxon>
        <taxon>Fungi</taxon>
        <taxon>Dikarya</taxon>
        <taxon>Ascomycota</taxon>
        <taxon>Saccharomycotina</taxon>
        <taxon>Pichiomycetes</taxon>
        <taxon>Debaryomycetaceae</taxon>
        <taxon>Candida/Lodderomyces clade</taxon>
        <taxon>Candida</taxon>
    </lineage>
</organism>
<dbReference type="InterPro" id="IPR041366">
    <property type="entry name" value="Pre-PUA"/>
</dbReference>
<dbReference type="Pfam" id="PF26291">
    <property type="entry name" value="SWIB_eIF2D"/>
    <property type="match status" value="1"/>
</dbReference>
<reference evidence="4" key="1">
    <citation type="submission" date="2022-12" db="EMBL/GenBank/DDBJ databases">
        <authorList>
            <person name="Brejova B."/>
        </authorList>
    </citation>
    <scope>NUCLEOTIDE SEQUENCE</scope>
</reference>
<dbReference type="InterPro" id="IPR058886">
    <property type="entry name" value="SWIB_eIF2D"/>
</dbReference>
<dbReference type="CDD" id="cd11608">
    <property type="entry name" value="eIF2D_C"/>
    <property type="match status" value="1"/>
</dbReference>
<dbReference type="Gene3D" id="3.10.400.20">
    <property type="match status" value="1"/>
</dbReference>
<dbReference type="InterPro" id="IPR015947">
    <property type="entry name" value="PUA-like_sf"/>
</dbReference>
<dbReference type="OrthoDB" id="199771at2759"/>
<sequence>MFKKPPFVKASSNISSRDRRKLINQICDTYKLPKLSKEGQERLVPSIVKKATFKSFNGDSGTVYFNDQDIPIYFHTRDSIVYPTIYTLWSNHYILKVVKTHSHVIEILGSGANLMLPGTIPKFFNIGKNELVGVVSSEDSNRIMAIGFTKLNLQEFDNVLGRSGTAVEIIHHYNDELLKLNKEIDIEIPEVIDTNILIEEEKEEEIKQPEQEVTESVTQLHVMKETESEEQPDEPQEENHEEENEEEKLSKLTVEEIDNFFIRSLYQTIKLDTVELPITASTFMSSYIYKNLPIMDHQYTNIKKTSWKKTSKFLKAMNKLNHLDIKGKDEDLTIIKLKRSPIIDQFVPHKINKPKTESKKIINKNIRALYKPTAKSRHFFNKLDQEYDALYTSGELRAFFDLYIKKSELAVPTKPKFIKFDDNLKNIINPKKEELARDEAFKGFLKNFSPYYEIDGHVGKGTLPKIQIITEMKIGRKIVTRVSNYEKFNLKQGALAEEMRYKCQGSTTTTEDTIQVQGPHGKLLIEMFKDKGIPISYIEFEDKVKKKKRS</sequence>
<dbReference type="GO" id="GO:0003743">
    <property type="term" value="F:translation initiation factor activity"/>
    <property type="evidence" value="ECO:0007669"/>
    <property type="project" value="InterPro"/>
</dbReference>
<gene>
    <name evidence="4" type="ORF">CANVERA_P4591</name>
</gene>
<dbReference type="InterPro" id="IPR039757">
    <property type="entry name" value="EIF2D"/>
</dbReference>
<dbReference type="SUPFAM" id="SSF88697">
    <property type="entry name" value="PUA domain-like"/>
    <property type="match status" value="1"/>
</dbReference>
<dbReference type="EMBL" id="CANTUO010000005">
    <property type="protein sequence ID" value="CAI5760080.1"/>
    <property type="molecule type" value="Genomic_DNA"/>
</dbReference>
<feature type="region of interest" description="Disordered" evidence="2">
    <location>
        <begin position="222"/>
        <end position="249"/>
    </location>
</feature>
<accession>A0A9W4TZT6</accession>
<proteinExistence type="predicted"/>
<dbReference type="SUPFAM" id="SSF55159">
    <property type="entry name" value="eIF1-like"/>
    <property type="match status" value="1"/>
</dbReference>
<feature type="compositionally biased region" description="Acidic residues" evidence="2">
    <location>
        <begin position="227"/>
        <end position="246"/>
    </location>
</feature>
<keyword evidence="1" id="KW-0963">Cytoplasm</keyword>
<dbReference type="PANTHER" id="PTHR12217:SF4">
    <property type="entry name" value="EUKARYOTIC TRANSLATION INITIATION FACTOR 2D"/>
    <property type="match status" value="1"/>
</dbReference>
<dbReference type="Proteomes" id="UP001152885">
    <property type="component" value="Unassembled WGS sequence"/>
</dbReference>
<dbReference type="PROSITE" id="PS50890">
    <property type="entry name" value="PUA"/>
    <property type="match status" value="1"/>
</dbReference>
<keyword evidence="5" id="KW-1185">Reference proteome</keyword>
<dbReference type="GO" id="GO:0001731">
    <property type="term" value="P:formation of translation preinitiation complex"/>
    <property type="evidence" value="ECO:0007669"/>
    <property type="project" value="InterPro"/>
</dbReference>
<feature type="domain" description="SUI1" evidence="3">
    <location>
        <begin position="466"/>
        <end position="532"/>
    </location>
</feature>
<dbReference type="InterPro" id="IPR057429">
    <property type="entry name" value="WH_eIF2D"/>
</dbReference>
<dbReference type="NCBIfam" id="TIGR00451">
    <property type="entry name" value="unchar_dom_2"/>
    <property type="match status" value="1"/>
</dbReference>
<name>A0A9W4TZT6_9ASCO</name>
<dbReference type="InterPro" id="IPR048248">
    <property type="entry name" value="PUA_eIF2d-like"/>
</dbReference>
<dbReference type="CDD" id="cd21156">
    <property type="entry name" value="PUA_eIF2d-like"/>
    <property type="match status" value="1"/>
</dbReference>
<dbReference type="InterPro" id="IPR036885">
    <property type="entry name" value="SWIB_MDM2_dom_sf"/>
</dbReference>